<evidence type="ECO:0000259" key="1">
    <source>
        <dbReference type="PROSITE" id="PS50879"/>
    </source>
</evidence>
<dbReference type="AlphaFoldDB" id="A0A2S4PIQ5"/>
<dbReference type="Pfam" id="PF00075">
    <property type="entry name" value="RNase_H"/>
    <property type="match status" value="1"/>
</dbReference>
<keyword evidence="3" id="KW-1185">Reference proteome</keyword>
<dbReference type="InterPro" id="IPR002156">
    <property type="entry name" value="RNaseH_domain"/>
</dbReference>
<protein>
    <recommendedName>
        <fullName evidence="1">RNase H type-1 domain-containing protein</fullName>
    </recommendedName>
</protein>
<feature type="non-terminal residue" evidence="2">
    <location>
        <position position="182"/>
    </location>
</feature>
<comment type="caution">
    <text evidence="2">The sequence shown here is derived from an EMBL/GenBank/DDBJ whole genome shotgun (WGS) entry which is preliminary data.</text>
</comment>
<dbReference type="Proteomes" id="UP000237438">
    <property type="component" value="Unassembled WGS sequence"/>
</dbReference>
<sequence length="182" mass="19770">KLLPVSVDSKNISLDSFAPTIEFNTEESRHDIHLYTDGSCAPDGKVGGGYIAYQAGLKVVSDSLAINRHVEPIDIELIAISHGLTACISSAHTRFANNIIVHTNNRSAAGIVNGKTSLTCRKEVENIRDIQKKWNERVRLAHVSTGCILAHWVPSHSRVSQNEEADRLAKAGTIKAYITSSG</sequence>
<feature type="non-terminal residue" evidence="2">
    <location>
        <position position="1"/>
    </location>
</feature>
<evidence type="ECO:0000313" key="3">
    <source>
        <dbReference type="Proteomes" id="UP000237438"/>
    </source>
</evidence>
<dbReference type="GO" id="GO:0004523">
    <property type="term" value="F:RNA-DNA hybrid ribonuclease activity"/>
    <property type="evidence" value="ECO:0007669"/>
    <property type="project" value="InterPro"/>
</dbReference>
<dbReference type="PROSITE" id="PS50879">
    <property type="entry name" value="RNASE_H_1"/>
    <property type="match status" value="1"/>
</dbReference>
<dbReference type="Gene3D" id="3.30.420.10">
    <property type="entry name" value="Ribonuclease H-like superfamily/Ribonuclease H"/>
    <property type="match status" value="1"/>
</dbReference>
<dbReference type="InterPro" id="IPR036397">
    <property type="entry name" value="RNaseH_sf"/>
</dbReference>
<proteinExistence type="predicted"/>
<gene>
    <name evidence="2" type="ORF">EPUL_006615</name>
</gene>
<dbReference type="EMBL" id="PEDP01005925">
    <property type="protein sequence ID" value="POS81920.1"/>
    <property type="molecule type" value="Genomic_DNA"/>
</dbReference>
<reference evidence="2 3" key="1">
    <citation type="submission" date="2017-10" db="EMBL/GenBank/DDBJ databases">
        <title>Development of genomic resources for the powdery mildew, Erysiphe pulchra.</title>
        <authorList>
            <person name="Wadl P.A."/>
            <person name="Mack B.M."/>
            <person name="Moore G."/>
            <person name="Beltz S.B."/>
        </authorList>
    </citation>
    <scope>NUCLEOTIDE SEQUENCE [LARGE SCALE GENOMIC DNA]</scope>
    <source>
        <strain evidence="2">Cflorida</strain>
    </source>
</reference>
<organism evidence="2 3">
    <name type="scientific">Erysiphe pulchra</name>
    <dbReference type="NCBI Taxonomy" id="225359"/>
    <lineage>
        <taxon>Eukaryota</taxon>
        <taxon>Fungi</taxon>
        <taxon>Dikarya</taxon>
        <taxon>Ascomycota</taxon>
        <taxon>Pezizomycotina</taxon>
        <taxon>Leotiomycetes</taxon>
        <taxon>Erysiphales</taxon>
        <taxon>Erysiphaceae</taxon>
        <taxon>Erysiphe</taxon>
    </lineage>
</organism>
<dbReference type="GO" id="GO:0003676">
    <property type="term" value="F:nucleic acid binding"/>
    <property type="evidence" value="ECO:0007669"/>
    <property type="project" value="InterPro"/>
</dbReference>
<dbReference type="CDD" id="cd09276">
    <property type="entry name" value="Rnase_HI_RT_non_LTR"/>
    <property type="match status" value="1"/>
</dbReference>
<accession>A0A2S4PIQ5</accession>
<dbReference type="SUPFAM" id="SSF53098">
    <property type="entry name" value="Ribonuclease H-like"/>
    <property type="match status" value="1"/>
</dbReference>
<feature type="domain" description="RNase H type-1" evidence="1">
    <location>
        <begin position="28"/>
        <end position="174"/>
    </location>
</feature>
<name>A0A2S4PIQ5_9PEZI</name>
<dbReference type="InterPro" id="IPR012337">
    <property type="entry name" value="RNaseH-like_sf"/>
</dbReference>
<dbReference type="OrthoDB" id="5413694at2759"/>
<evidence type="ECO:0000313" key="2">
    <source>
        <dbReference type="EMBL" id="POS81920.1"/>
    </source>
</evidence>